<keyword evidence="6" id="KW-0234">DNA repair</keyword>
<dbReference type="GO" id="GO:0003677">
    <property type="term" value="F:DNA binding"/>
    <property type="evidence" value="ECO:0007669"/>
    <property type="project" value="UniProtKB-KW"/>
</dbReference>
<dbReference type="GO" id="GO:0051382">
    <property type="term" value="P:kinetochore assembly"/>
    <property type="evidence" value="ECO:0007669"/>
    <property type="project" value="InterPro"/>
</dbReference>
<evidence type="ECO:0000256" key="1">
    <source>
        <dbReference type="ARBA" id="ARBA00004123"/>
    </source>
</evidence>
<dbReference type="STRING" id="8078.ENSFHEP00000026017"/>
<comment type="subcellular location">
    <subcellularLocation>
        <location evidence="1">Nucleus</location>
    </subcellularLocation>
</comment>
<keyword evidence="5" id="KW-0238">DNA-binding</keyword>
<evidence type="ECO:0000256" key="5">
    <source>
        <dbReference type="ARBA" id="ARBA00023125"/>
    </source>
</evidence>
<keyword evidence="7" id="KW-0539">Nucleus</keyword>
<keyword evidence="10" id="KW-1185">Reference proteome</keyword>
<dbReference type="GO" id="GO:0071821">
    <property type="term" value="C:FANCM-MHF complex"/>
    <property type="evidence" value="ECO:0007669"/>
    <property type="project" value="TreeGrafter"/>
</dbReference>
<evidence type="ECO:0000256" key="7">
    <source>
        <dbReference type="ARBA" id="ARBA00023242"/>
    </source>
</evidence>
<protein>
    <recommendedName>
        <fullName evidence="3">Centromere protein X</fullName>
    </recommendedName>
</protein>
<evidence type="ECO:0000256" key="6">
    <source>
        <dbReference type="ARBA" id="ARBA00023204"/>
    </source>
</evidence>
<proteinExistence type="inferred from homology"/>
<evidence type="ECO:0000256" key="2">
    <source>
        <dbReference type="ARBA" id="ARBA00009359"/>
    </source>
</evidence>
<dbReference type="AlphaFoldDB" id="A0A3Q2QHK2"/>
<reference evidence="9" key="2">
    <citation type="submission" date="2025-09" db="UniProtKB">
        <authorList>
            <consortium name="Ensembl"/>
        </authorList>
    </citation>
    <scope>IDENTIFICATION</scope>
</reference>
<evidence type="ECO:0000256" key="8">
    <source>
        <dbReference type="ARBA" id="ARBA00047146"/>
    </source>
</evidence>
<dbReference type="Pfam" id="PF09415">
    <property type="entry name" value="CENP-X"/>
    <property type="match status" value="1"/>
</dbReference>
<dbReference type="GO" id="GO:0031297">
    <property type="term" value="P:replication fork processing"/>
    <property type="evidence" value="ECO:0007669"/>
    <property type="project" value="TreeGrafter"/>
</dbReference>
<evidence type="ECO:0000313" key="9">
    <source>
        <dbReference type="Ensembl" id="ENSFHEP00000026017.1"/>
    </source>
</evidence>
<dbReference type="GO" id="GO:0006281">
    <property type="term" value="P:DNA repair"/>
    <property type="evidence" value="ECO:0007669"/>
    <property type="project" value="UniProtKB-KW"/>
</dbReference>
<dbReference type="Proteomes" id="UP000265000">
    <property type="component" value="Unplaced"/>
</dbReference>
<evidence type="ECO:0000256" key="4">
    <source>
        <dbReference type="ARBA" id="ARBA00022763"/>
    </source>
</evidence>
<accession>A0A3Q2QHK2</accession>
<reference evidence="9" key="1">
    <citation type="submission" date="2025-08" db="UniProtKB">
        <authorList>
            <consortium name="Ensembl"/>
        </authorList>
    </citation>
    <scope>IDENTIFICATION</scope>
</reference>
<evidence type="ECO:0000313" key="10">
    <source>
        <dbReference type="Proteomes" id="UP000265000"/>
    </source>
</evidence>
<dbReference type="GO" id="GO:0043240">
    <property type="term" value="C:Fanconi anaemia nuclear complex"/>
    <property type="evidence" value="ECO:0007669"/>
    <property type="project" value="TreeGrafter"/>
</dbReference>
<evidence type="ECO:0000256" key="3">
    <source>
        <dbReference type="ARBA" id="ARBA00016388"/>
    </source>
</evidence>
<keyword evidence="4" id="KW-0227">DNA damage</keyword>
<dbReference type="CDD" id="cd22921">
    <property type="entry name" value="HFD_CENP-X"/>
    <property type="match status" value="1"/>
</dbReference>
<organism evidence="9 10">
    <name type="scientific">Fundulus heteroclitus</name>
    <name type="common">Killifish</name>
    <name type="synonym">Mummichog</name>
    <dbReference type="NCBI Taxonomy" id="8078"/>
    <lineage>
        <taxon>Eukaryota</taxon>
        <taxon>Metazoa</taxon>
        <taxon>Chordata</taxon>
        <taxon>Craniata</taxon>
        <taxon>Vertebrata</taxon>
        <taxon>Euteleostomi</taxon>
        <taxon>Actinopterygii</taxon>
        <taxon>Neopterygii</taxon>
        <taxon>Teleostei</taxon>
        <taxon>Neoteleostei</taxon>
        <taxon>Acanthomorphata</taxon>
        <taxon>Ovalentaria</taxon>
        <taxon>Atherinomorphae</taxon>
        <taxon>Cyprinodontiformes</taxon>
        <taxon>Fundulidae</taxon>
        <taxon>Fundulus</taxon>
    </lineage>
</organism>
<name>A0A3Q2QHK2_FUNHE</name>
<dbReference type="GO" id="GO:0000712">
    <property type="term" value="P:resolution of meiotic recombination intermediates"/>
    <property type="evidence" value="ECO:0007669"/>
    <property type="project" value="TreeGrafter"/>
</dbReference>
<dbReference type="PANTHER" id="PTHR28680">
    <property type="entry name" value="CENTROMERE PROTEIN X"/>
    <property type="match status" value="1"/>
</dbReference>
<comment type="subunit">
    <text evidence="8">Heterodimer with CENPX, sometimes called MHF; this interaction stabilizes both partners. MHF heterodimers can assemble to form tetrameric structures. MHF also coassemble with CENPT-CENPW heterodimers at centromeres to form the tetrameric CENP-T-W-S-X complex. Forms a discrete complex with FANCM and CENPX, called FANCM-MHF; this interaction, probably mediated by direct binding between CENPS and FANCM, leads to synergistic activation of double-stranded DNA binding and strongly stimulates FANCM-mediated DNA remodeling. Recruited by FANCM to the Fanconi anemia (FA) core complex, which consists of CENPS, CENPX, FANCA, FANCB, FANCC, FANCE, FANCF, FANCG, FANCL, FANCM, FAAP24 and FAAP100. The FA core complex associates with Bloom syndrome (BLM) complex, which consists of at least BLM, DNA topoisomerase 3-alpha (TOP3A), RMI1/BLAP75, RPA1/RPA70 and RPA2/RPA32. The super complex between FA and BLM is called BRAFT.</text>
</comment>
<sequence>MLSLQQDSTTPPDVAQQVSANFDVEFQNKSHLISLHFIQLCVTVSGDATLLMREMLKIFVKEAALRSLRQAEAEDCNQVEIEHFEKILPQLLLDF</sequence>
<dbReference type="GeneTree" id="ENSGT00390000002725"/>
<dbReference type="InterPro" id="IPR018552">
    <property type="entry name" value="CENP-X"/>
</dbReference>
<dbReference type="PANTHER" id="PTHR28680:SF1">
    <property type="entry name" value="CENTROMERE PROTEIN X"/>
    <property type="match status" value="1"/>
</dbReference>
<dbReference type="Ensembl" id="ENSFHET00000003777.1">
    <property type="protein sequence ID" value="ENSFHEP00000026017.1"/>
    <property type="gene ID" value="ENSFHEG00000008586.1"/>
</dbReference>
<comment type="similarity">
    <text evidence="2">Belongs to the CENP-X/MHF2 family.</text>
</comment>
<dbReference type="Gene3D" id="6.10.130.30">
    <property type="match status" value="1"/>
</dbReference>